<dbReference type="InterPro" id="IPR009057">
    <property type="entry name" value="Homeodomain-like_sf"/>
</dbReference>
<dbReference type="Gene3D" id="1.10.10.60">
    <property type="entry name" value="Homeodomain-like"/>
    <property type="match status" value="1"/>
</dbReference>
<evidence type="ECO:0000313" key="7">
    <source>
        <dbReference type="EMBL" id="SDG56673.1"/>
    </source>
</evidence>
<dbReference type="OrthoDB" id="9761705at2"/>
<evidence type="ECO:0000256" key="3">
    <source>
        <dbReference type="ARBA" id="ARBA00023015"/>
    </source>
</evidence>
<gene>
    <name evidence="7" type="ORF">SAMN05660652_00140</name>
</gene>
<evidence type="ECO:0000256" key="4">
    <source>
        <dbReference type="ARBA" id="ARBA00023125"/>
    </source>
</evidence>
<dbReference type="CDD" id="cd00009">
    <property type="entry name" value="AAA"/>
    <property type="match status" value="1"/>
</dbReference>
<keyword evidence="5" id="KW-0804">Transcription</keyword>
<dbReference type="PROSITE" id="PS50045">
    <property type="entry name" value="SIGMA54_INTERACT_4"/>
    <property type="match status" value="1"/>
</dbReference>
<dbReference type="InterPro" id="IPR027417">
    <property type="entry name" value="P-loop_NTPase"/>
</dbReference>
<dbReference type="PRINTS" id="PR01590">
    <property type="entry name" value="HTHFIS"/>
</dbReference>
<keyword evidence="1" id="KW-0547">Nucleotide-binding</keyword>
<sequence>MESPTKLDRARLRRARDLMLKQGEIPMGYLVSALLTRSWRRSLDAGLAPDGRLPDPGRLSASELARSTERHHELIAHARPVMEYLHAQTRNSGSMIILSDDKGVLLHALGDPDFLTRAERVTLSPGASWNERHRGTNAIGTALAEGKPLVVHGGEHFLERNGFLSCASAPLSAPDGRILGVLDISGDERQHHPHTFGLIRAAAHMVENRLFDAHHARSLRLRLHPLAEGIGTFAEGIVALSDDGWLVGANQAGLALLGLHAGDLRITPLERLLQPRLADLLDWNRRCPGEPMLVARTDGERLFVRVDPPQVVRSGTPPPVASPTTTEAPRSALKALDTGDERVSAAIEKAQKLIGKPISLLLHGEPGVGKECFARAFHASGPRQDGPFISVNLAALQQELIETALFGFAPSLCREGALGHIREANKGTLFLDRIEAIPPSIQARFLKVLLDRRVTPLGGETEPVDFVLISATHANLKAEIEAGRFDADLYYRLSGLTLQLIPLRQRKDFTAVVAKTLEDLAPDRPITLEPALATAFAEYAWPGNLRQLTNTLRTAIALLDADETRIGWNHLSDDLVEELHWRVPSTAPAAGETTENLRELSQATIGRAIALSHGNMSEAARRLGISRNTLYRRLQNK</sequence>
<dbReference type="InterPro" id="IPR025944">
    <property type="entry name" value="Sigma_54_int_dom_CS"/>
</dbReference>
<dbReference type="EMBL" id="FNCY01000001">
    <property type="protein sequence ID" value="SDG56673.1"/>
    <property type="molecule type" value="Genomic_DNA"/>
</dbReference>
<proteinExistence type="predicted"/>
<dbReference type="InterPro" id="IPR003018">
    <property type="entry name" value="GAF"/>
</dbReference>
<dbReference type="Pfam" id="PF25601">
    <property type="entry name" value="AAA_lid_14"/>
    <property type="match status" value="1"/>
</dbReference>
<dbReference type="SUPFAM" id="SSF52540">
    <property type="entry name" value="P-loop containing nucleoside triphosphate hydrolases"/>
    <property type="match status" value="1"/>
</dbReference>
<dbReference type="RefSeq" id="WP_091931890.1">
    <property type="nucleotide sequence ID" value="NZ_FNCY01000001.1"/>
</dbReference>
<dbReference type="SUPFAM" id="SSF46689">
    <property type="entry name" value="Homeodomain-like"/>
    <property type="match status" value="1"/>
</dbReference>
<evidence type="ECO:0000313" key="8">
    <source>
        <dbReference type="Proteomes" id="UP000198607"/>
    </source>
</evidence>
<keyword evidence="4" id="KW-0238">DNA-binding</keyword>
<dbReference type="Gene3D" id="3.30.450.40">
    <property type="match status" value="1"/>
</dbReference>
<dbReference type="GO" id="GO:0005524">
    <property type="term" value="F:ATP binding"/>
    <property type="evidence" value="ECO:0007669"/>
    <property type="project" value="UniProtKB-KW"/>
</dbReference>
<evidence type="ECO:0000256" key="2">
    <source>
        <dbReference type="ARBA" id="ARBA00022840"/>
    </source>
</evidence>
<keyword evidence="2" id="KW-0067">ATP-binding</keyword>
<organism evidence="7 8">
    <name type="scientific">Propionivibrio dicarboxylicus</name>
    <dbReference type="NCBI Taxonomy" id="83767"/>
    <lineage>
        <taxon>Bacteria</taxon>
        <taxon>Pseudomonadati</taxon>
        <taxon>Pseudomonadota</taxon>
        <taxon>Betaproteobacteria</taxon>
        <taxon>Rhodocyclales</taxon>
        <taxon>Rhodocyclaceae</taxon>
        <taxon>Propionivibrio</taxon>
    </lineage>
</organism>
<dbReference type="Pfam" id="PF00158">
    <property type="entry name" value="Sigma54_activat"/>
    <property type="match status" value="1"/>
</dbReference>
<feature type="domain" description="Sigma-54 factor interaction" evidence="6">
    <location>
        <begin position="336"/>
        <end position="557"/>
    </location>
</feature>
<name>A0A1G7VA87_9RHOO</name>
<dbReference type="InterPro" id="IPR002078">
    <property type="entry name" value="Sigma_54_int"/>
</dbReference>
<dbReference type="Gene3D" id="1.10.8.60">
    <property type="match status" value="1"/>
</dbReference>
<dbReference type="InterPro" id="IPR002197">
    <property type="entry name" value="HTH_Fis"/>
</dbReference>
<dbReference type="SMART" id="SM00382">
    <property type="entry name" value="AAA"/>
    <property type="match status" value="1"/>
</dbReference>
<dbReference type="PROSITE" id="PS00688">
    <property type="entry name" value="SIGMA54_INTERACT_3"/>
    <property type="match status" value="1"/>
</dbReference>
<dbReference type="STRING" id="83767.SAMN05660652_00140"/>
<dbReference type="GO" id="GO:0006355">
    <property type="term" value="P:regulation of DNA-templated transcription"/>
    <property type="evidence" value="ECO:0007669"/>
    <property type="project" value="InterPro"/>
</dbReference>
<dbReference type="AlphaFoldDB" id="A0A1G7VA87"/>
<evidence type="ECO:0000256" key="5">
    <source>
        <dbReference type="ARBA" id="ARBA00023163"/>
    </source>
</evidence>
<dbReference type="PANTHER" id="PTHR32071:SF77">
    <property type="entry name" value="TRANSCRIPTIONAL REGULATORY PROTEIN"/>
    <property type="match status" value="1"/>
</dbReference>
<evidence type="ECO:0000256" key="1">
    <source>
        <dbReference type="ARBA" id="ARBA00022741"/>
    </source>
</evidence>
<dbReference type="PANTHER" id="PTHR32071">
    <property type="entry name" value="TRANSCRIPTIONAL REGULATORY PROTEIN"/>
    <property type="match status" value="1"/>
</dbReference>
<keyword evidence="8" id="KW-1185">Reference proteome</keyword>
<dbReference type="InterPro" id="IPR029016">
    <property type="entry name" value="GAF-like_dom_sf"/>
</dbReference>
<accession>A0A1G7VA87</accession>
<dbReference type="SUPFAM" id="SSF55781">
    <property type="entry name" value="GAF domain-like"/>
    <property type="match status" value="1"/>
</dbReference>
<dbReference type="InterPro" id="IPR058031">
    <property type="entry name" value="AAA_lid_NorR"/>
</dbReference>
<keyword evidence="3" id="KW-0805">Transcription regulation</keyword>
<reference evidence="7 8" key="1">
    <citation type="submission" date="2016-10" db="EMBL/GenBank/DDBJ databases">
        <authorList>
            <person name="de Groot N.N."/>
        </authorList>
    </citation>
    <scope>NUCLEOTIDE SEQUENCE [LARGE SCALE GENOMIC DNA]</scope>
    <source>
        <strain evidence="7 8">DSM 5885</strain>
    </source>
</reference>
<dbReference type="Pfam" id="PF02954">
    <property type="entry name" value="HTH_8"/>
    <property type="match status" value="1"/>
</dbReference>
<dbReference type="Pfam" id="PF01590">
    <property type="entry name" value="GAF"/>
    <property type="match status" value="1"/>
</dbReference>
<dbReference type="InterPro" id="IPR003593">
    <property type="entry name" value="AAA+_ATPase"/>
</dbReference>
<dbReference type="GO" id="GO:0043565">
    <property type="term" value="F:sequence-specific DNA binding"/>
    <property type="evidence" value="ECO:0007669"/>
    <property type="project" value="InterPro"/>
</dbReference>
<evidence type="ECO:0000259" key="6">
    <source>
        <dbReference type="PROSITE" id="PS50045"/>
    </source>
</evidence>
<dbReference type="Proteomes" id="UP000198607">
    <property type="component" value="Unassembled WGS sequence"/>
</dbReference>
<dbReference type="Gene3D" id="3.40.50.300">
    <property type="entry name" value="P-loop containing nucleotide triphosphate hydrolases"/>
    <property type="match status" value="1"/>
</dbReference>
<protein>
    <submittedName>
        <fullName evidence="7">Transcriptional regulator of acetoin/glycerol metabolism</fullName>
    </submittedName>
</protein>